<evidence type="ECO:0000259" key="5">
    <source>
        <dbReference type="Pfam" id="PF04357"/>
    </source>
</evidence>
<comment type="subcellular location">
    <subcellularLocation>
        <location evidence="1">Membrane</location>
        <topology evidence="1">Single-pass membrane protein</topology>
    </subcellularLocation>
</comment>
<evidence type="ECO:0000256" key="1">
    <source>
        <dbReference type="ARBA" id="ARBA00004167"/>
    </source>
</evidence>
<dbReference type="InterPro" id="IPR007452">
    <property type="entry name" value="TamB_C"/>
</dbReference>
<dbReference type="Pfam" id="PF04357">
    <property type="entry name" value="TamB"/>
    <property type="match status" value="1"/>
</dbReference>
<evidence type="ECO:0000256" key="2">
    <source>
        <dbReference type="ARBA" id="ARBA00022692"/>
    </source>
</evidence>
<name>A0A0S7Y8P0_UNCT6</name>
<dbReference type="PANTHER" id="PTHR36985">
    <property type="entry name" value="TRANSLOCATION AND ASSEMBLY MODULE SUBUNIT TAMB"/>
    <property type="match status" value="1"/>
</dbReference>
<dbReference type="GO" id="GO:0097347">
    <property type="term" value="C:TAM protein secretion complex"/>
    <property type="evidence" value="ECO:0007669"/>
    <property type="project" value="TreeGrafter"/>
</dbReference>
<sequence length="1048" mass="118478">MSIIEKSVGVDINYRTVVGNIFQGYRIEEYSVKISDTDSIFGEIAEIRYRFKPFAFRLPSVFQVNLIEPTVCLMQKKGEHKDAQFNFLRFNMGLRINIKNGKIVYKNEKTYTIEKISGLVFLDFVGNKLFLNTINLSLKTEDYPIHITSANLNIGIDNETVEVKSFAIKGIGISLNGEGVYYLQNKQAGIKFKRAYVNLETIGVYSGSVNFSGEVDYQDGKLLPRIQGTTDGVYPFDRFKFETTPSGDTVWVNIFDGEILGGVFFAHLKYNGLKDIAFEANFNRINLASIIGTDHPLLINGYVGYKDEKFVGHINSPPDRGLDIDSLFIYGSATQSHVTLDSLFVKDGEKILEIKGTIYKSCKLDIILNNFDLARFAKYTPLKGVLSGQCSLSGRFTNPLALIFTVDIVGNNFSMDDLTVEQFTLQSRQFQLRDPAEYLMLTLKNVSFKNWNLDKSTLSIHDSAFTIQAHTDIDSLNISGSLDNIWQGVISSFNINYHGVKTQNIEPISFNILHKRVDEIYLSFIGGTLRGIVEPLRWELSHGSLTKLGLLLGIEDSMSGELNLSVGNNKFSINAQDINFMGMKNGSLKILGDIQNSTINIETLTVSDENNQNIYAHGLLSLEKSDVSIQFTDVGVWVLPFLHNFMNNPDGLLSGEGVVQGTIDDFTINGKGTIKNGSFVINVISTQFDSVESNVLIEDNHIIFESGRGRVSSIHNVKSSGARKSTWVTAGGVVKLEPRFEVQNLNFDFSFKDAPIQFLPFVFGTGSGNFSVGMKNKIAYYNGNITVKEGIVPIDFGLKPKQEEGDDNWTMNLKIRGDRNIWLRNREADIEFGGELYVIKEHTPLYLSGTLETRRGNFYWLNHILSITMGKVTFIPEEEIDPELDIWAEMNTREGIKIILHCFGPLSEPIFEFFSDPPIYSEQDIITYLSLNITWQELESMKGGDYVGKILPQSILLWLESDVTRRIRQYTGLDYFVIEGPFFESEETAKLTVGKYISKDLFITYTYGITTISNEFNVEYFIDDKNEILIRRDEEGEYSLQYQYRIRF</sequence>
<dbReference type="PANTHER" id="PTHR36985:SF1">
    <property type="entry name" value="TRANSLOCATION AND ASSEMBLY MODULE SUBUNIT TAMB"/>
    <property type="match status" value="1"/>
</dbReference>
<dbReference type="Proteomes" id="UP000051012">
    <property type="component" value="Unassembled WGS sequence"/>
</dbReference>
<accession>A0A0S7Y8P0</accession>
<keyword evidence="4" id="KW-0472">Membrane</keyword>
<evidence type="ECO:0000313" key="7">
    <source>
        <dbReference type="Proteomes" id="UP000051012"/>
    </source>
</evidence>
<evidence type="ECO:0000256" key="3">
    <source>
        <dbReference type="ARBA" id="ARBA00022989"/>
    </source>
</evidence>
<dbReference type="GO" id="GO:0009306">
    <property type="term" value="P:protein secretion"/>
    <property type="evidence" value="ECO:0007669"/>
    <property type="project" value="InterPro"/>
</dbReference>
<dbReference type="AlphaFoldDB" id="A0A0S7Y8P0"/>
<proteinExistence type="predicted"/>
<protein>
    <recommendedName>
        <fullName evidence="5">Translocation and assembly module TamB C-terminal domain-containing protein</fullName>
    </recommendedName>
</protein>
<dbReference type="EMBL" id="LJNI01000143">
    <property type="protein sequence ID" value="KPJ71102.1"/>
    <property type="molecule type" value="Genomic_DNA"/>
</dbReference>
<reference evidence="6 7" key="1">
    <citation type="journal article" date="2015" name="Microbiome">
        <title>Genomic resolution of linkages in carbon, nitrogen, and sulfur cycling among widespread estuary sediment bacteria.</title>
        <authorList>
            <person name="Baker B.J."/>
            <person name="Lazar C.S."/>
            <person name="Teske A.P."/>
            <person name="Dick G.J."/>
        </authorList>
    </citation>
    <scope>NUCLEOTIDE SEQUENCE [LARGE SCALE GENOMIC DNA]</scope>
    <source>
        <strain evidence="6">DG_78</strain>
    </source>
</reference>
<keyword evidence="2" id="KW-0812">Transmembrane</keyword>
<gene>
    <name evidence="6" type="ORF">AMJ52_09095</name>
</gene>
<dbReference type="GO" id="GO:0005886">
    <property type="term" value="C:plasma membrane"/>
    <property type="evidence" value="ECO:0007669"/>
    <property type="project" value="InterPro"/>
</dbReference>
<evidence type="ECO:0000256" key="4">
    <source>
        <dbReference type="ARBA" id="ARBA00023136"/>
    </source>
</evidence>
<feature type="domain" description="Translocation and assembly module TamB C-terminal" evidence="5">
    <location>
        <begin position="799"/>
        <end position="1045"/>
    </location>
</feature>
<organism evidence="6 7">
    <name type="scientific">candidate division TA06 bacterium DG_78</name>
    <dbReference type="NCBI Taxonomy" id="1703772"/>
    <lineage>
        <taxon>Bacteria</taxon>
        <taxon>Bacteria division TA06</taxon>
    </lineage>
</organism>
<comment type="caution">
    <text evidence="6">The sequence shown here is derived from an EMBL/GenBank/DDBJ whole genome shotgun (WGS) entry which is preliminary data.</text>
</comment>
<evidence type="ECO:0000313" key="6">
    <source>
        <dbReference type="EMBL" id="KPJ71102.1"/>
    </source>
</evidence>
<keyword evidence="3" id="KW-1133">Transmembrane helix</keyword>